<organism evidence="2">
    <name type="scientific">uncultured marine virus</name>
    <dbReference type="NCBI Taxonomy" id="186617"/>
    <lineage>
        <taxon>Viruses</taxon>
        <taxon>environmental samples</taxon>
    </lineage>
</organism>
<accession>A0A0F7L1Z8</accession>
<reference evidence="2" key="2">
    <citation type="submission" date="2015-03" db="EMBL/GenBank/DDBJ databases">
        <authorList>
            <person name="Chow C.-E.T."/>
            <person name="Winget D.M."/>
            <person name="White R.A.III."/>
            <person name="Hallam S.J."/>
            <person name="Suttle C.A."/>
        </authorList>
    </citation>
    <scope>NUCLEOTIDE SEQUENCE</scope>
    <source>
        <strain evidence="2">Anoxic2_1</strain>
    </source>
</reference>
<dbReference type="Pfam" id="PF10124">
    <property type="entry name" value="Mu-like_gpT"/>
    <property type="match status" value="1"/>
</dbReference>
<dbReference type="EMBL" id="KR029585">
    <property type="protein sequence ID" value="AKH46579.1"/>
    <property type="molecule type" value="Genomic_DNA"/>
</dbReference>
<feature type="domain" description="Bacteriophage Mu GpT" evidence="1">
    <location>
        <begin position="41"/>
        <end position="153"/>
    </location>
</feature>
<dbReference type="InterPro" id="IPR018774">
    <property type="entry name" value="Phage_Mu_GpT"/>
</dbReference>
<reference evidence="2" key="1">
    <citation type="journal article" date="2015" name="Front. Microbiol.">
        <title>Combining genomic sequencing methods to explore viral diversity and reveal potential virus-host interactions.</title>
        <authorList>
            <person name="Chow C.E."/>
            <person name="Winget D.M."/>
            <person name="White R.A.III."/>
            <person name="Hallam S.J."/>
            <person name="Suttle C.A."/>
        </authorList>
    </citation>
    <scope>NUCLEOTIDE SEQUENCE</scope>
    <source>
        <strain evidence="2">Anoxic2_1</strain>
    </source>
</reference>
<evidence type="ECO:0000313" key="2">
    <source>
        <dbReference type="EMBL" id="AKH46579.1"/>
    </source>
</evidence>
<evidence type="ECO:0000259" key="1">
    <source>
        <dbReference type="Pfam" id="PF10124"/>
    </source>
</evidence>
<name>A0A0F7L1Z8_9VIRU</name>
<protein>
    <submittedName>
        <fullName evidence="2">Major head subunit</fullName>
    </submittedName>
</protein>
<sequence length="318" mass="34680">MGSVISGPDYSRITEKGLLGIFLREHEQLLDAGWADMVGFRSVSNQETETYVDLGMTPAMREWIGSRKAQGLRVEEFSLTNKLYEDTLAVAVDDLRLDKLGVLERRIGNFAQRASEHWEKLLTTLITSNGTCYDSQNYFSTSHSSGSSGTQDNALVAGTLAALNVTTAASPTREEMIDIILGMVAQVYGFKDDVGEPLNGGARSFIIMVPTNMMASALGAVNDSFTVSGGSNTLRENLLVNVRPVVNPRLTSTTELYCFRSDANAKPFVLQSQQDVTTSIIGAGSEEEFKNRRWLFGLEAKRNVGYASWSSAVKGTTS</sequence>
<proteinExistence type="predicted"/>